<evidence type="ECO:0000313" key="5">
    <source>
        <dbReference type="Proteomes" id="UP000217838"/>
    </source>
</evidence>
<feature type="domain" description="N-acetyltransferase" evidence="3">
    <location>
        <begin position="5"/>
        <end position="161"/>
    </location>
</feature>
<dbReference type="InterPro" id="IPR050680">
    <property type="entry name" value="YpeA/RimI_acetyltransf"/>
</dbReference>
<dbReference type="Proteomes" id="UP000217838">
    <property type="component" value="Unassembled WGS sequence"/>
</dbReference>
<dbReference type="InterPro" id="IPR000182">
    <property type="entry name" value="GNAT_dom"/>
</dbReference>
<proteinExistence type="predicted"/>
<organism evidence="4 5">
    <name type="scientific">Aerophobetes bacterium</name>
    <dbReference type="NCBI Taxonomy" id="2030807"/>
    <lineage>
        <taxon>Bacteria</taxon>
        <taxon>Candidatus Aerophobota</taxon>
    </lineage>
</organism>
<dbReference type="Pfam" id="PF00583">
    <property type="entry name" value="Acetyltransf_1"/>
    <property type="match status" value="1"/>
</dbReference>
<dbReference type="EMBL" id="NVUU01000031">
    <property type="protein sequence ID" value="PCI94890.1"/>
    <property type="molecule type" value="Genomic_DNA"/>
</dbReference>
<dbReference type="AlphaFoldDB" id="A0A2A4YJU9"/>
<evidence type="ECO:0000256" key="1">
    <source>
        <dbReference type="ARBA" id="ARBA00022679"/>
    </source>
</evidence>
<evidence type="ECO:0000256" key="2">
    <source>
        <dbReference type="ARBA" id="ARBA00023315"/>
    </source>
</evidence>
<keyword evidence="2" id="KW-0012">Acyltransferase</keyword>
<accession>A0A2A4YJU9</accession>
<name>A0A2A4YJU9_UNCAE</name>
<reference evidence="5" key="1">
    <citation type="submission" date="2017-08" db="EMBL/GenBank/DDBJ databases">
        <title>A dynamic microbial community with high functional redundancy inhabits the cold, oxic subseafloor aquifer.</title>
        <authorList>
            <person name="Tully B.J."/>
            <person name="Wheat C.G."/>
            <person name="Glazer B.T."/>
            <person name="Huber J.A."/>
        </authorList>
    </citation>
    <scope>NUCLEOTIDE SEQUENCE [LARGE SCALE GENOMIC DNA]</scope>
</reference>
<dbReference type="InterPro" id="IPR016181">
    <property type="entry name" value="Acyl_CoA_acyltransferase"/>
</dbReference>
<keyword evidence="1 4" id="KW-0808">Transferase</keyword>
<sequence>MAHDVTIRISEEDDRAHLVEWLMDPVVLDWFPLDNLPEVEDAARIWLSYKAQGASFTACIDGKPAGIAVLYLHHFKKLKHQSLFAIIVHPDFRGKGVGTKLFNQMKKQAKSKFGIELFHLEVYEGNPAYSLYKRLGFKEYGRQEGFLKEKGGKYRCKINMEMVL</sequence>
<dbReference type="CDD" id="cd04301">
    <property type="entry name" value="NAT_SF"/>
    <property type="match status" value="1"/>
</dbReference>
<dbReference type="SUPFAM" id="SSF55729">
    <property type="entry name" value="Acyl-CoA N-acyltransferases (Nat)"/>
    <property type="match status" value="1"/>
</dbReference>
<dbReference type="GO" id="GO:0016747">
    <property type="term" value="F:acyltransferase activity, transferring groups other than amino-acyl groups"/>
    <property type="evidence" value="ECO:0007669"/>
    <property type="project" value="InterPro"/>
</dbReference>
<protein>
    <submittedName>
        <fullName evidence="4">GNAT family N-acetyltransferase</fullName>
    </submittedName>
</protein>
<comment type="caution">
    <text evidence="4">The sequence shown here is derived from an EMBL/GenBank/DDBJ whole genome shotgun (WGS) entry which is preliminary data.</text>
</comment>
<dbReference type="Gene3D" id="3.40.630.30">
    <property type="match status" value="1"/>
</dbReference>
<dbReference type="PANTHER" id="PTHR43420:SF49">
    <property type="entry name" value="AMINO GROUP ACETYL TRANSFERASE"/>
    <property type="match status" value="1"/>
</dbReference>
<gene>
    <name evidence="4" type="ORF">COB11_03220</name>
</gene>
<dbReference type="PANTHER" id="PTHR43420">
    <property type="entry name" value="ACETYLTRANSFERASE"/>
    <property type="match status" value="1"/>
</dbReference>
<evidence type="ECO:0000313" key="4">
    <source>
        <dbReference type="EMBL" id="PCI94890.1"/>
    </source>
</evidence>
<evidence type="ECO:0000259" key="3">
    <source>
        <dbReference type="PROSITE" id="PS51186"/>
    </source>
</evidence>
<dbReference type="PROSITE" id="PS51186">
    <property type="entry name" value="GNAT"/>
    <property type="match status" value="1"/>
</dbReference>